<dbReference type="InterPro" id="IPR052020">
    <property type="entry name" value="Cyclic_di-GMP/3'3'-cGAMP_PDE"/>
</dbReference>
<dbReference type="InterPro" id="IPR037522">
    <property type="entry name" value="HD_GYP_dom"/>
</dbReference>
<dbReference type="InterPro" id="IPR000792">
    <property type="entry name" value="Tscrpt_reg_LuxR_C"/>
</dbReference>
<dbReference type="Proteomes" id="UP001056907">
    <property type="component" value="Chromosome"/>
</dbReference>
<evidence type="ECO:0000313" key="3">
    <source>
        <dbReference type="EMBL" id="USV99407.1"/>
    </source>
</evidence>
<dbReference type="PROSITE" id="PS51832">
    <property type="entry name" value="HD_GYP"/>
    <property type="match status" value="1"/>
</dbReference>
<name>A0ABD7TDL9_9PSED</name>
<dbReference type="PROSITE" id="PS00622">
    <property type="entry name" value="HTH_LUXR_1"/>
    <property type="match status" value="1"/>
</dbReference>
<protein>
    <submittedName>
        <fullName evidence="3">HD domain-containing phosphohydrolase</fullName>
    </submittedName>
</protein>
<dbReference type="Pfam" id="PF00196">
    <property type="entry name" value="GerE"/>
    <property type="match status" value="1"/>
</dbReference>
<dbReference type="CDD" id="cd06170">
    <property type="entry name" value="LuxR_C_like"/>
    <property type="match status" value="1"/>
</dbReference>
<dbReference type="SMART" id="SM00421">
    <property type="entry name" value="HTH_LUXR"/>
    <property type="match status" value="1"/>
</dbReference>
<evidence type="ECO:0000313" key="4">
    <source>
        <dbReference type="Proteomes" id="UP001056907"/>
    </source>
</evidence>
<dbReference type="PANTHER" id="PTHR45228">
    <property type="entry name" value="CYCLIC DI-GMP PHOSPHODIESTERASE TM_0186-RELATED"/>
    <property type="match status" value="1"/>
</dbReference>
<evidence type="ECO:0000259" key="1">
    <source>
        <dbReference type="PROSITE" id="PS50043"/>
    </source>
</evidence>
<dbReference type="EMBL" id="CP078013">
    <property type="protein sequence ID" value="USV99407.1"/>
    <property type="molecule type" value="Genomic_DNA"/>
</dbReference>
<dbReference type="AlphaFoldDB" id="A0ABD7TDL9"/>
<reference evidence="3" key="2">
    <citation type="submission" date="2024-04" db="EMBL/GenBank/DDBJ databases">
        <authorList>
            <person name="Diaz M."/>
            <person name="Bach T."/>
            <person name="Gonzalez Anta G."/>
            <person name="Agaras B."/>
            <person name="Wibberg D."/>
            <person name="Noguera F."/>
            <person name="Canciani W."/>
            <person name="Ybarra T."/>
            <person name="Nunez M.L."/>
            <person name="Valverde C."/>
        </authorList>
    </citation>
    <scope>NUCLEOTIDE SEQUENCE</scope>
    <source>
        <strain evidence="3">1008</strain>
    </source>
</reference>
<feature type="domain" description="HTH luxR-type" evidence="1">
    <location>
        <begin position="412"/>
        <end position="477"/>
    </location>
</feature>
<dbReference type="Gene3D" id="1.10.10.10">
    <property type="entry name" value="Winged helix-like DNA-binding domain superfamily/Winged helix DNA-binding domain"/>
    <property type="match status" value="1"/>
</dbReference>
<dbReference type="Gene3D" id="1.10.3210.10">
    <property type="entry name" value="Hypothetical protein af1432"/>
    <property type="match status" value="1"/>
</dbReference>
<dbReference type="RefSeq" id="WP_078049449.1">
    <property type="nucleotide sequence ID" value="NZ_CP078013.2"/>
</dbReference>
<dbReference type="InterPro" id="IPR003607">
    <property type="entry name" value="HD/PDEase_dom"/>
</dbReference>
<accession>A0ABD7TDL9</accession>
<dbReference type="CDD" id="cd00077">
    <property type="entry name" value="HDc"/>
    <property type="match status" value="1"/>
</dbReference>
<dbReference type="KEGG" id="ppeg:KUA23_20515"/>
<proteinExistence type="predicted"/>
<dbReference type="PROSITE" id="PS50043">
    <property type="entry name" value="HTH_LUXR_2"/>
    <property type="match status" value="1"/>
</dbReference>
<dbReference type="InterPro" id="IPR036388">
    <property type="entry name" value="WH-like_DNA-bd_sf"/>
</dbReference>
<gene>
    <name evidence="3" type="ORF">KUA23_20515</name>
</gene>
<dbReference type="Pfam" id="PF13487">
    <property type="entry name" value="HD_5"/>
    <property type="match status" value="1"/>
</dbReference>
<dbReference type="PRINTS" id="PR00038">
    <property type="entry name" value="HTHLUXR"/>
</dbReference>
<feature type="domain" description="HD-GYP" evidence="2">
    <location>
        <begin position="219"/>
        <end position="415"/>
    </location>
</feature>
<dbReference type="PANTHER" id="PTHR45228:SF1">
    <property type="entry name" value="CYCLIC DI-GMP PHOSPHODIESTERASE TM_0186"/>
    <property type="match status" value="1"/>
</dbReference>
<evidence type="ECO:0000259" key="2">
    <source>
        <dbReference type="PROSITE" id="PS51832"/>
    </source>
</evidence>
<dbReference type="InterPro" id="IPR016032">
    <property type="entry name" value="Sig_transdc_resp-reg_C-effctor"/>
</dbReference>
<reference evidence="3" key="1">
    <citation type="journal article" date="2022" name="Front. Plant Sci.">
        <title>Agronomic efficiency and genome mining analysis of the wheat-biostimulant rhizospheric bacterium Pseudomonas pergaminensis sp. nov. strain 1008T.</title>
        <authorList>
            <person name="Diaz M."/>
            <person name="Bach T."/>
            <person name="Gonzalez Anta G."/>
            <person name="Agaras B."/>
            <person name="Wibberg D."/>
            <person name="Noguera F."/>
            <person name="Canciani W."/>
            <person name="Valverde C."/>
        </authorList>
    </citation>
    <scope>NUCLEOTIDE SEQUENCE</scope>
    <source>
        <strain evidence="3">1008</strain>
    </source>
</reference>
<organism evidence="3 4">
    <name type="scientific">Pseudomonas pergaminensis</name>
    <dbReference type="NCBI Taxonomy" id="2853159"/>
    <lineage>
        <taxon>Bacteria</taxon>
        <taxon>Pseudomonadati</taxon>
        <taxon>Pseudomonadota</taxon>
        <taxon>Gammaproteobacteria</taxon>
        <taxon>Pseudomonadales</taxon>
        <taxon>Pseudomonadaceae</taxon>
        <taxon>Pseudomonas</taxon>
    </lineage>
</organism>
<sequence>MDDTDCIEMDGAILALSMVGDLSMGQPFGQSRRTARLVQLLGQACHGDGEHIDIGRQVALLRWSGCTANADGFTALLGDDVQGRNAMLSQTLDAAGVRAVGQATGLAQVHCEVSGDIARTLGLNAGVERGLRNVFEQFDGGGRPFGLRHPQVPEVVYWVVLAGDLEILSRVHGLEMALQWIAGQRDQRYPGALIAELSRHAEDWLEQLRSVPEGLACARTELREVPLTLVGDVIDLKLPWLAGYSRRSAELVRVAAGLCGLSHTTTNHLSQAALIHGIGRAAVPNRIWNSPSALLDDDLEQARLVPYWTSRVCGQIPALAVPGQLAAHAYERLDGSGYFRSLSGDALTDEHRLLTATLAWEALRSERPWRPAFSEEGAERVLLDEAQQGRFDPRACQAVIAAARGELSVKGCKASNGPLTERETEILQRISKGGSNKEVARQLGISPSTVRTHVESVFRKLECTTRAAATLKALTLGLI</sequence>
<dbReference type="GO" id="GO:0008081">
    <property type="term" value="F:phosphoric diester hydrolase activity"/>
    <property type="evidence" value="ECO:0007669"/>
    <property type="project" value="UniProtKB-ARBA"/>
</dbReference>
<dbReference type="SUPFAM" id="SSF46894">
    <property type="entry name" value="C-terminal effector domain of the bipartite response regulators"/>
    <property type="match status" value="1"/>
</dbReference>